<evidence type="ECO:0000259" key="5">
    <source>
        <dbReference type="Pfam" id="PF00150"/>
    </source>
</evidence>
<evidence type="ECO:0000256" key="3">
    <source>
        <dbReference type="ARBA" id="ARBA00023295"/>
    </source>
</evidence>
<feature type="domain" description="Glycoside hydrolase family 5" evidence="5">
    <location>
        <begin position="88"/>
        <end position="349"/>
    </location>
</feature>
<evidence type="ECO:0000256" key="1">
    <source>
        <dbReference type="ARBA" id="ARBA00005641"/>
    </source>
</evidence>
<evidence type="ECO:0000256" key="2">
    <source>
        <dbReference type="ARBA" id="ARBA00022801"/>
    </source>
</evidence>
<accession>A0A0F7SES8</accession>
<dbReference type="GO" id="GO:0009986">
    <property type="term" value="C:cell surface"/>
    <property type="evidence" value="ECO:0007669"/>
    <property type="project" value="TreeGrafter"/>
</dbReference>
<dbReference type="InterPro" id="IPR001547">
    <property type="entry name" value="Glyco_hydro_5"/>
</dbReference>
<protein>
    <submittedName>
        <fullName evidence="6">Endoglucanase family 5 glycoside hydrolase</fullName>
    </submittedName>
</protein>
<dbReference type="GO" id="GO:0008422">
    <property type="term" value="F:beta-glucosidase activity"/>
    <property type="evidence" value="ECO:0007669"/>
    <property type="project" value="TreeGrafter"/>
</dbReference>
<dbReference type="InterPro" id="IPR050386">
    <property type="entry name" value="Glycosyl_hydrolase_5"/>
</dbReference>
<proteinExistence type="inferred from homology"/>
<organism evidence="6">
    <name type="scientific">Phaffia rhodozyma</name>
    <name type="common">Yeast</name>
    <name type="synonym">Xanthophyllomyces dendrorhous</name>
    <dbReference type="NCBI Taxonomy" id="264483"/>
    <lineage>
        <taxon>Eukaryota</taxon>
        <taxon>Fungi</taxon>
        <taxon>Dikarya</taxon>
        <taxon>Basidiomycota</taxon>
        <taxon>Agaricomycotina</taxon>
        <taxon>Tremellomycetes</taxon>
        <taxon>Cystofilobasidiales</taxon>
        <taxon>Mrakiaceae</taxon>
        <taxon>Phaffia</taxon>
    </lineage>
</organism>
<sequence length="478" mass="55750">MPAYTVQVPPPSAPYDGGILRCKGNQIVNEKGEEVILKGAGLGGWMNMENFITGYPGHEADMRKKLKNVMGEEKYEYFFDKFLENFFTEKDAEFFASLGLNTIRIPFNYRHFESDDAPGVWIEKGFQWIDRLVNLCAKHKIFTILDLHAAPGGQNIDWHSDAGIHRAVFWEYKEFQNRSIRLWEELARRYKGNTWVAGFNPLNEPTDEEHVRVIKWYDEVEAAIRKIDPDHILFFDLNTFASDSSRFTHALPNSVYAYHDYSNFGFPLGGGYHRTDSQKEKLQKSWERKVQFMQKTGTPMWNGEFGPVYADPTDGPGWEDTNKERYNLLQDQLRIYKKAGSSWTIWLYKDIGFQGMTYASPDSPYVKRLAPFLAKKKRLAADEWGTNTSQVKHIFQPLEDWLEKEAPSIKTRYPKTWSTSTHLGRLVRNILLSEELCFEYAEYFRDLSFKELDEFAESFKFENLCQREGLNEVLRSHA</sequence>
<evidence type="ECO:0000256" key="4">
    <source>
        <dbReference type="RuleBase" id="RU361153"/>
    </source>
</evidence>
<reference evidence="6" key="1">
    <citation type="submission" date="2014-08" db="EMBL/GenBank/DDBJ databases">
        <authorList>
            <person name="Sharma Rahul"/>
            <person name="Thines Marco"/>
        </authorList>
    </citation>
    <scope>NUCLEOTIDE SEQUENCE</scope>
</reference>
<dbReference type="GO" id="GO:0005576">
    <property type="term" value="C:extracellular region"/>
    <property type="evidence" value="ECO:0007669"/>
    <property type="project" value="TreeGrafter"/>
</dbReference>
<evidence type="ECO:0000313" key="6">
    <source>
        <dbReference type="EMBL" id="CDZ97041.1"/>
    </source>
</evidence>
<dbReference type="GO" id="GO:0009251">
    <property type="term" value="P:glucan catabolic process"/>
    <property type="evidence" value="ECO:0007669"/>
    <property type="project" value="TreeGrafter"/>
</dbReference>
<dbReference type="FunFam" id="3.20.20.80:FF:000130">
    <property type="entry name" value="Endoglucanase C"/>
    <property type="match status" value="1"/>
</dbReference>
<dbReference type="Pfam" id="PF00150">
    <property type="entry name" value="Cellulase"/>
    <property type="match status" value="1"/>
</dbReference>
<keyword evidence="3 4" id="KW-0326">Glycosidase</keyword>
<dbReference type="PANTHER" id="PTHR31297:SF13">
    <property type="entry name" value="PUTATIVE-RELATED"/>
    <property type="match status" value="1"/>
</dbReference>
<dbReference type="EMBL" id="LN483167">
    <property type="protein sequence ID" value="CDZ97041.1"/>
    <property type="molecule type" value="Genomic_DNA"/>
</dbReference>
<dbReference type="InterPro" id="IPR017853">
    <property type="entry name" value="GH"/>
</dbReference>
<keyword evidence="2 4" id="KW-0378">Hydrolase</keyword>
<comment type="similarity">
    <text evidence="1 4">Belongs to the glycosyl hydrolase 5 (cellulase A) family.</text>
</comment>
<dbReference type="Gene3D" id="3.20.20.80">
    <property type="entry name" value="Glycosidases"/>
    <property type="match status" value="1"/>
</dbReference>
<dbReference type="PANTHER" id="PTHR31297">
    <property type="entry name" value="GLUCAN ENDO-1,6-BETA-GLUCOSIDASE B"/>
    <property type="match status" value="1"/>
</dbReference>
<dbReference type="SUPFAM" id="SSF51445">
    <property type="entry name" value="(Trans)glycosidases"/>
    <property type="match status" value="1"/>
</dbReference>
<dbReference type="AlphaFoldDB" id="A0A0F7SES8"/>
<name>A0A0F7SES8_PHARH</name>